<evidence type="ECO:0000313" key="1">
    <source>
        <dbReference type="EMBL" id="KAK2174328.1"/>
    </source>
</evidence>
<keyword evidence="2" id="KW-1185">Reference proteome</keyword>
<name>A0AAD9KPM4_RIDPI</name>
<reference evidence="1" key="1">
    <citation type="journal article" date="2023" name="Mol. Biol. Evol.">
        <title>Third-Generation Sequencing Reveals the Adaptive Role of the Epigenome in Three Deep-Sea Polychaetes.</title>
        <authorList>
            <person name="Perez M."/>
            <person name="Aroh O."/>
            <person name="Sun Y."/>
            <person name="Lan Y."/>
            <person name="Juniper S.K."/>
            <person name="Young C.R."/>
            <person name="Angers B."/>
            <person name="Qian P.Y."/>
        </authorList>
    </citation>
    <scope>NUCLEOTIDE SEQUENCE</scope>
    <source>
        <strain evidence="1">R07B-5</strain>
    </source>
</reference>
<sequence length="25" mass="2798">MTLPLPVNFAGFPAKLHLRNGMIPY</sequence>
<dbReference type="AlphaFoldDB" id="A0AAD9KPM4"/>
<evidence type="ECO:0000313" key="2">
    <source>
        <dbReference type="Proteomes" id="UP001209878"/>
    </source>
</evidence>
<dbReference type="EMBL" id="JAODUO010000810">
    <property type="protein sequence ID" value="KAK2174328.1"/>
    <property type="molecule type" value="Genomic_DNA"/>
</dbReference>
<proteinExistence type="predicted"/>
<gene>
    <name evidence="1" type="ORF">NP493_808g00028</name>
</gene>
<dbReference type="Proteomes" id="UP001209878">
    <property type="component" value="Unassembled WGS sequence"/>
</dbReference>
<protein>
    <submittedName>
        <fullName evidence="1">Uncharacterized protein</fullName>
    </submittedName>
</protein>
<comment type="caution">
    <text evidence="1">The sequence shown here is derived from an EMBL/GenBank/DDBJ whole genome shotgun (WGS) entry which is preliminary data.</text>
</comment>
<organism evidence="1 2">
    <name type="scientific">Ridgeia piscesae</name>
    <name type="common">Tubeworm</name>
    <dbReference type="NCBI Taxonomy" id="27915"/>
    <lineage>
        <taxon>Eukaryota</taxon>
        <taxon>Metazoa</taxon>
        <taxon>Spiralia</taxon>
        <taxon>Lophotrochozoa</taxon>
        <taxon>Annelida</taxon>
        <taxon>Polychaeta</taxon>
        <taxon>Sedentaria</taxon>
        <taxon>Canalipalpata</taxon>
        <taxon>Sabellida</taxon>
        <taxon>Siboglinidae</taxon>
        <taxon>Ridgeia</taxon>
    </lineage>
</organism>
<accession>A0AAD9KPM4</accession>